<dbReference type="SUPFAM" id="SSF47928">
    <property type="entry name" value="N-terminal domain of the delta subunit of the F1F0-ATP synthase"/>
    <property type="match status" value="1"/>
</dbReference>
<evidence type="ECO:0000256" key="8">
    <source>
        <dbReference type="SAM" id="Coils"/>
    </source>
</evidence>
<gene>
    <name evidence="7" type="primary">atpH</name>
    <name evidence="9" type="ORF">SAMN05660703_0784</name>
</gene>
<evidence type="ECO:0000313" key="10">
    <source>
        <dbReference type="Proteomes" id="UP000192360"/>
    </source>
</evidence>
<evidence type="ECO:0000256" key="4">
    <source>
        <dbReference type="ARBA" id="ARBA00023065"/>
    </source>
</evidence>
<feature type="coiled-coil region" evidence="8">
    <location>
        <begin position="10"/>
        <end position="44"/>
    </location>
</feature>
<keyword evidence="10" id="KW-1185">Reference proteome</keyword>
<evidence type="ECO:0000256" key="3">
    <source>
        <dbReference type="ARBA" id="ARBA00022781"/>
    </source>
</evidence>
<dbReference type="GO" id="GO:0046933">
    <property type="term" value="F:proton-transporting ATP synthase activity, rotational mechanism"/>
    <property type="evidence" value="ECO:0007669"/>
    <property type="project" value="UniProtKB-UniRule"/>
</dbReference>
<dbReference type="InterPro" id="IPR026015">
    <property type="entry name" value="ATP_synth_OSCP/delta_N_sf"/>
</dbReference>
<proteinExistence type="inferred from homology"/>
<dbReference type="PANTHER" id="PTHR11910">
    <property type="entry name" value="ATP SYNTHASE DELTA CHAIN"/>
    <property type="match status" value="1"/>
</dbReference>
<dbReference type="Proteomes" id="UP000192360">
    <property type="component" value="Unassembled WGS sequence"/>
</dbReference>
<comment type="subcellular location">
    <subcellularLocation>
        <location evidence="7">Cell membrane</location>
        <topology evidence="7">Peripheral membrane protein</topology>
    </subcellularLocation>
    <subcellularLocation>
        <location evidence="1">Membrane</location>
    </subcellularLocation>
</comment>
<comment type="function">
    <text evidence="7">This protein is part of the stalk that links CF(0) to CF(1). It either transmits conformational changes from CF(0) to CF(1) or is implicated in proton conduction.</text>
</comment>
<evidence type="ECO:0000256" key="6">
    <source>
        <dbReference type="ARBA" id="ARBA00023310"/>
    </source>
</evidence>
<accession>A0A1W1YRH0</accession>
<comment type="similarity">
    <text evidence="7">Belongs to the ATPase delta chain family.</text>
</comment>
<dbReference type="InterPro" id="IPR000711">
    <property type="entry name" value="ATPase_OSCP/dsu"/>
</dbReference>
<dbReference type="STRING" id="504486.SAMN05660703_0784"/>
<dbReference type="OrthoDB" id="9802471at2"/>
<dbReference type="GO" id="GO:0045259">
    <property type="term" value="C:proton-transporting ATP synthase complex"/>
    <property type="evidence" value="ECO:0007669"/>
    <property type="project" value="UniProtKB-KW"/>
</dbReference>
<protein>
    <recommendedName>
        <fullName evidence="7">ATP synthase subunit delta</fullName>
    </recommendedName>
    <alternativeName>
        <fullName evidence="7">ATP synthase F(1) sector subunit delta</fullName>
    </alternativeName>
    <alternativeName>
        <fullName evidence="7">F-type ATPase subunit delta</fullName>
        <shortName evidence="7">F-ATPase subunit delta</shortName>
    </alternativeName>
</protein>
<dbReference type="HAMAP" id="MF_01416">
    <property type="entry name" value="ATP_synth_delta_bact"/>
    <property type="match status" value="1"/>
</dbReference>
<sequence length="179" mass="19636">MSESRAAVRYAKATLDLAKENKALDALEKDMRSIAETITESKELSDYLNSPVVKSSDKKNVISEVFKGSNQITEGLITALLDNKRIGLLYEVAQKYIILNEDLKGQGVAFVTTAVPLTADLEKKILQKVVELTGKKVVIENKVDATILGGFVLRVGDLQYDASISSKLGNLKREFTNSL</sequence>
<dbReference type="EMBL" id="FWXO01000001">
    <property type="protein sequence ID" value="SMC38733.1"/>
    <property type="molecule type" value="Genomic_DNA"/>
</dbReference>
<dbReference type="GO" id="GO:0005886">
    <property type="term" value="C:plasma membrane"/>
    <property type="evidence" value="ECO:0007669"/>
    <property type="project" value="UniProtKB-SubCell"/>
</dbReference>
<dbReference type="Gene3D" id="1.10.520.20">
    <property type="entry name" value="N-terminal domain of the delta subunit of the F1F0-ATP synthase"/>
    <property type="match status" value="1"/>
</dbReference>
<evidence type="ECO:0000256" key="1">
    <source>
        <dbReference type="ARBA" id="ARBA00004370"/>
    </source>
</evidence>
<name>A0A1W1YRH0_9FLAO</name>
<evidence type="ECO:0000256" key="2">
    <source>
        <dbReference type="ARBA" id="ARBA00022448"/>
    </source>
</evidence>
<dbReference type="InterPro" id="IPR020781">
    <property type="entry name" value="ATPase_OSCP/d_CS"/>
</dbReference>
<keyword evidence="4 7" id="KW-0406">Ion transport</keyword>
<keyword evidence="5 7" id="KW-0472">Membrane</keyword>
<keyword evidence="6 7" id="KW-0066">ATP synthesis</keyword>
<keyword evidence="3 7" id="KW-0375">Hydrogen ion transport</keyword>
<keyword evidence="8" id="KW-0175">Coiled coil</keyword>
<organism evidence="9 10">
    <name type="scientific">Cellulophaga tyrosinoxydans</name>
    <dbReference type="NCBI Taxonomy" id="504486"/>
    <lineage>
        <taxon>Bacteria</taxon>
        <taxon>Pseudomonadati</taxon>
        <taxon>Bacteroidota</taxon>
        <taxon>Flavobacteriia</taxon>
        <taxon>Flavobacteriales</taxon>
        <taxon>Flavobacteriaceae</taxon>
        <taxon>Cellulophaga</taxon>
    </lineage>
</organism>
<dbReference type="PRINTS" id="PR00125">
    <property type="entry name" value="ATPASEDELTA"/>
</dbReference>
<keyword evidence="7" id="KW-0139">CF(1)</keyword>
<evidence type="ECO:0000256" key="5">
    <source>
        <dbReference type="ARBA" id="ARBA00023136"/>
    </source>
</evidence>
<dbReference type="Pfam" id="PF00213">
    <property type="entry name" value="OSCP"/>
    <property type="match status" value="1"/>
</dbReference>
<evidence type="ECO:0000256" key="7">
    <source>
        <dbReference type="HAMAP-Rule" id="MF_01416"/>
    </source>
</evidence>
<dbReference type="RefSeq" id="WP_084060060.1">
    <property type="nucleotide sequence ID" value="NZ_FWXO01000001.1"/>
</dbReference>
<comment type="function">
    <text evidence="7">F(1)F(0) ATP synthase produces ATP from ADP in the presence of a proton or sodium gradient. F-type ATPases consist of two structural domains, F(1) containing the extramembraneous catalytic core and F(0) containing the membrane proton channel, linked together by a central stalk and a peripheral stalk. During catalysis, ATP synthesis in the catalytic domain of F(1) is coupled via a rotary mechanism of the central stalk subunits to proton translocation.</text>
</comment>
<dbReference type="PROSITE" id="PS00389">
    <property type="entry name" value="ATPASE_DELTA"/>
    <property type="match status" value="1"/>
</dbReference>
<reference evidence="9 10" key="1">
    <citation type="submission" date="2017-04" db="EMBL/GenBank/DDBJ databases">
        <authorList>
            <person name="Afonso C.L."/>
            <person name="Miller P.J."/>
            <person name="Scott M.A."/>
            <person name="Spackman E."/>
            <person name="Goraichik I."/>
            <person name="Dimitrov K.M."/>
            <person name="Suarez D.L."/>
            <person name="Swayne D.E."/>
        </authorList>
    </citation>
    <scope>NUCLEOTIDE SEQUENCE [LARGE SCALE GENOMIC DNA]</scope>
    <source>
        <strain evidence="9 10">DSM 21164</strain>
    </source>
</reference>
<evidence type="ECO:0000313" key="9">
    <source>
        <dbReference type="EMBL" id="SMC38733.1"/>
    </source>
</evidence>
<keyword evidence="2 7" id="KW-0813">Transport</keyword>
<dbReference type="AlphaFoldDB" id="A0A1W1YRH0"/>
<dbReference type="NCBIfam" id="TIGR01145">
    <property type="entry name" value="ATP_synt_delta"/>
    <property type="match status" value="1"/>
</dbReference>
<keyword evidence="7" id="KW-1003">Cell membrane</keyword>